<dbReference type="InterPro" id="IPR003615">
    <property type="entry name" value="HNH_nuc"/>
</dbReference>
<evidence type="ECO:0000313" key="3">
    <source>
        <dbReference type="Proteomes" id="UP000223849"/>
    </source>
</evidence>
<gene>
    <name evidence="2" type="ORF">SEA_LUMOS_92</name>
</gene>
<dbReference type="Pfam" id="PF13392">
    <property type="entry name" value="HNH_3"/>
    <property type="match status" value="1"/>
</dbReference>
<keyword evidence="3" id="KW-1185">Reference proteome</keyword>
<feature type="domain" description="HNH nuclease" evidence="1">
    <location>
        <begin position="45"/>
        <end position="81"/>
    </location>
</feature>
<sequence>MWAESPLVPGIQVSDQGIIKGPRKELSQWTDDQGCKRVKAGGRPYAVHLLVLTAFVGPRPPGGKPRWLNGDPTDNRLVNLTWQVPDEPEVLTRINRCRNGHVYSRENTKVWGSGHRICLDCERGHPPVITLPEVL</sequence>
<keyword evidence="2" id="KW-0255">Endonuclease</keyword>
<evidence type="ECO:0000259" key="1">
    <source>
        <dbReference type="Pfam" id="PF13392"/>
    </source>
</evidence>
<reference evidence="2 3" key="1">
    <citation type="submission" date="2015-08" db="EMBL/GenBank/DDBJ databases">
        <authorList>
            <person name="Davis N."/>
            <person name="Domingos A."/>
            <person name="Holland C."/>
            <person name="Houk L.J."/>
            <person name="Hueter N."/>
            <person name="Molina L."/>
            <person name="Sontag M."/>
            <person name="Saintfleur O."/>
            <person name="Swinford C."/>
            <person name="Villalobos-Ayala K."/>
            <person name="Carroll M."/>
            <person name="Cottrell-Yongye A."/>
            <person name="D'Elia T."/>
            <person name="Delesalle V.A."/>
            <person name="Bradley K.W."/>
            <person name="Asai D.J."/>
            <person name="Bowman C.A."/>
            <person name="Russell D.A."/>
            <person name="Pope W.H."/>
            <person name="Jacobs-Sera D."/>
            <person name="Hendrix R.W."/>
            <person name="Hatfull G.F."/>
        </authorList>
    </citation>
    <scope>NUCLEOTIDE SEQUENCE [LARGE SCALE GENOMIC DNA]</scope>
</reference>
<keyword evidence="2" id="KW-0378">Hydrolase</keyword>
<organism evidence="2 3">
    <name type="scientific">Mycobacterium phage Lumos</name>
    <dbReference type="NCBI Taxonomy" id="1701852"/>
    <lineage>
        <taxon>Viruses</taxon>
        <taxon>Duplodnaviria</taxon>
        <taxon>Heunggongvirae</taxon>
        <taxon>Uroviricota</taxon>
        <taxon>Caudoviricetes</taxon>
        <taxon>Vilmaviridae</taxon>
        <taxon>Lclasvirinae</taxon>
        <taxon>Lumosvirus</taxon>
        <taxon>Lumosvirus lumos</taxon>
    </lineage>
</organism>
<dbReference type="GO" id="GO:0004519">
    <property type="term" value="F:endonuclease activity"/>
    <property type="evidence" value="ECO:0007669"/>
    <property type="project" value="UniProtKB-KW"/>
</dbReference>
<keyword evidence="2" id="KW-0540">Nuclease</keyword>
<proteinExistence type="predicted"/>
<dbReference type="Gene3D" id="3.90.75.20">
    <property type="match status" value="1"/>
</dbReference>
<dbReference type="Proteomes" id="UP000223849">
    <property type="component" value="Segment"/>
</dbReference>
<protein>
    <submittedName>
        <fullName evidence="2">HNH endonuclease</fullName>
    </submittedName>
</protein>
<accession>A0A0K2CM53</accession>
<dbReference type="EMBL" id="KT372003">
    <property type="protein sequence ID" value="ALA06607.1"/>
    <property type="molecule type" value="Genomic_DNA"/>
</dbReference>
<evidence type="ECO:0000313" key="2">
    <source>
        <dbReference type="EMBL" id="ALA06607.1"/>
    </source>
</evidence>
<name>A0A0K2CM53_9CAUD</name>
<dbReference type="SUPFAM" id="SSF54060">
    <property type="entry name" value="His-Me finger endonucleases"/>
    <property type="match status" value="1"/>
</dbReference>
<dbReference type="InterPro" id="IPR044925">
    <property type="entry name" value="His-Me_finger_sf"/>
</dbReference>